<evidence type="ECO:0000313" key="1">
    <source>
        <dbReference type="EMBL" id="CCD50712.1"/>
    </source>
</evidence>
<dbReference type="HOGENOM" id="CLU_3086992_0_0_1"/>
<reference evidence="2" key="1">
    <citation type="journal article" date="2011" name="PLoS Genet.">
        <title>Genomic analysis of the necrotrophic fungal pathogens Sclerotinia sclerotiorum and Botrytis cinerea.</title>
        <authorList>
            <person name="Amselem J."/>
            <person name="Cuomo C.A."/>
            <person name="van Kan J.A."/>
            <person name="Viaud M."/>
            <person name="Benito E.P."/>
            <person name="Couloux A."/>
            <person name="Coutinho P.M."/>
            <person name="de Vries R.P."/>
            <person name="Dyer P.S."/>
            <person name="Fillinger S."/>
            <person name="Fournier E."/>
            <person name="Gout L."/>
            <person name="Hahn M."/>
            <person name="Kohn L."/>
            <person name="Lapalu N."/>
            <person name="Plummer K.M."/>
            <person name="Pradier J.M."/>
            <person name="Quevillon E."/>
            <person name="Sharon A."/>
            <person name="Simon A."/>
            <person name="ten Have A."/>
            <person name="Tudzynski B."/>
            <person name="Tudzynski P."/>
            <person name="Wincker P."/>
            <person name="Andrew M."/>
            <person name="Anthouard V."/>
            <person name="Beever R.E."/>
            <person name="Beffa R."/>
            <person name="Benoit I."/>
            <person name="Bouzid O."/>
            <person name="Brault B."/>
            <person name="Chen Z."/>
            <person name="Choquer M."/>
            <person name="Collemare J."/>
            <person name="Cotton P."/>
            <person name="Danchin E.G."/>
            <person name="Da Silva C."/>
            <person name="Gautier A."/>
            <person name="Giraud C."/>
            <person name="Giraud T."/>
            <person name="Gonzalez C."/>
            <person name="Grossetete S."/>
            <person name="Guldener U."/>
            <person name="Henrissat B."/>
            <person name="Howlett B.J."/>
            <person name="Kodira C."/>
            <person name="Kretschmer M."/>
            <person name="Lappartient A."/>
            <person name="Leroch M."/>
            <person name="Levis C."/>
            <person name="Mauceli E."/>
            <person name="Neuveglise C."/>
            <person name="Oeser B."/>
            <person name="Pearson M."/>
            <person name="Poulain J."/>
            <person name="Poussereau N."/>
            <person name="Quesneville H."/>
            <person name="Rascle C."/>
            <person name="Schumacher J."/>
            <person name="Segurens B."/>
            <person name="Sexton A."/>
            <person name="Silva E."/>
            <person name="Sirven C."/>
            <person name="Soanes D.M."/>
            <person name="Talbot N.J."/>
            <person name="Templeton M."/>
            <person name="Yandava C."/>
            <person name="Yarden O."/>
            <person name="Zeng Q."/>
            <person name="Rollins J.A."/>
            <person name="Lebrun M.H."/>
            <person name="Dickman M."/>
        </authorList>
    </citation>
    <scope>NUCLEOTIDE SEQUENCE [LARGE SCALE GENOMIC DNA]</scope>
    <source>
        <strain evidence="2">T4</strain>
    </source>
</reference>
<proteinExistence type="predicted"/>
<evidence type="ECO:0000313" key="2">
    <source>
        <dbReference type="Proteomes" id="UP000008177"/>
    </source>
</evidence>
<dbReference type="EMBL" id="FQ790328">
    <property type="protein sequence ID" value="CCD50712.1"/>
    <property type="molecule type" value="Genomic_DNA"/>
</dbReference>
<sequence length="52" mass="6024">MARNFEGYSSFDVTFRCSTVGMLKVPLFLDQICLLKGVTIDHVKDKIDRWKT</sequence>
<dbReference type="InParanoid" id="G2YG14"/>
<protein>
    <submittedName>
        <fullName evidence="1">Uncharacterized protein</fullName>
    </submittedName>
</protein>
<gene>
    <name evidence="1" type="ORF">BofuT4_uP087750.1</name>
</gene>
<dbReference type="AlphaFoldDB" id="G2YG14"/>
<organism evidence="1 2">
    <name type="scientific">Botryotinia fuckeliana (strain T4)</name>
    <name type="common">Noble rot fungus</name>
    <name type="synonym">Botrytis cinerea</name>
    <dbReference type="NCBI Taxonomy" id="999810"/>
    <lineage>
        <taxon>Eukaryota</taxon>
        <taxon>Fungi</taxon>
        <taxon>Dikarya</taxon>
        <taxon>Ascomycota</taxon>
        <taxon>Pezizomycotina</taxon>
        <taxon>Leotiomycetes</taxon>
        <taxon>Helotiales</taxon>
        <taxon>Sclerotiniaceae</taxon>
        <taxon>Botrytis</taxon>
    </lineage>
</organism>
<dbReference type="Proteomes" id="UP000008177">
    <property type="component" value="Unplaced contigs"/>
</dbReference>
<accession>G2YG14</accession>
<name>G2YG14_BOTF4</name>